<dbReference type="Gene3D" id="3.30.1370.130">
    <property type="match status" value="1"/>
</dbReference>
<reference evidence="12 13" key="1">
    <citation type="submission" date="2020-02" db="EMBL/GenBank/DDBJ databases">
        <authorList>
            <person name="Hogendoorn C."/>
        </authorList>
    </citation>
    <scope>NUCLEOTIDE SEQUENCE [LARGE SCALE GENOMIC DNA]</scope>
    <source>
        <strain evidence="12">METHB21</strain>
    </source>
</reference>
<sequence>MNNKQGGRVMLDKREPSLWVLGLGLLLFIFQIASVKAGDLAISGIDIATLAGDKLQIQLEMTGPAITPKVFHTDNPARIALDFPGVKNALDKKMYPVNQGTASSIYVAEAGNRVRIVVNLIESAPFETKVAGNKVLLTLSRAKPLMPVASGPVSEKSTTSVIPVLLPQQAISGFDFKRGDNGEGRLLVSLANPNTVVNTKEEGGKVILSFLNTRLPEKLAKRLDVSEFGTPVKFIEAVASRLETTVTIVPQNSLYDYSLFQSDGLLTVEFRPLTSAEKEVLDSNRPSGLKRLTLNFQDIEIRSVIAILAEFTGQNIVAGDDVTGNITLKLDDVPWDEALDFIMMTKDLGKYESGNVTLISPLDKIKEYKKKQQETAAVVEQLDPLLTEYIKINYAKAEDFRNLMYGRDASAIGSCAKVSASDFSSSSGQSGTALAQSQYQMPGQGQNQNQNQGSSSSGDNSEADKDRLILLSDRGSAVVDSRTNTLIVRETAKRLEEIKKLIHQLDIPVRQVMIESRIVIASNTFARELGVRFGVAGNNVNFGTSSGAVGSVNGDGGTVGSINGTAIVNDALVDLGTSRNPYGALGMTLARGADYVLNLEISALQDQNRGELVSNPRVMTSDRCLAFIQQGAKIPYLSSSGNAGTNTVFIDAVLQLGVLPQITPNGNVIMGLYITRNTLGDVVTGNGDRQIDKREIKTSVQVKDGETVVLGGVFEGTQNNNTNKVPFFGDLPGIGFLFKRTFKQDDKRELLIFVTPKIITDNVATY</sequence>
<feature type="region of interest" description="Disordered" evidence="10">
    <location>
        <begin position="427"/>
        <end position="462"/>
    </location>
</feature>
<evidence type="ECO:0000256" key="6">
    <source>
        <dbReference type="ARBA" id="ARBA00023136"/>
    </source>
</evidence>
<dbReference type="InterPro" id="IPR004846">
    <property type="entry name" value="T2SS/T3SS_dom"/>
</dbReference>
<keyword evidence="3" id="KW-0812">Transmembrane</keyword>
<evidence type="ECO:0000256" key="2">
    <source>
        <dbReference type="ARBA" id="ARBA00022448"/>
    </source>
</evidence>
<name>A0A8S0WIY4_9GAMM</name>
<dbReference type="Pfam" id="PF03958">
    <property type="entry name" value="Secretin_N"/>
    <property type="match status" value="1"/>
</dbReference>
<protein>
    <submittedName>
        <fullName evidence="12">Pilus assembly protein PilQ</fullName>
    </submittedName>
</protein>
<keyword evidence="2 9" id="KW-0813">Transport</keyword>
<dbReference type="Gene3D" id="3.30.1370.120">
    <property type="match status" value="1"/>
</dbReference>
<evidence type="ECO:0000256" key="8">
    <source>
        <dbReference type="RuleBase" id="RU004003"/>
    </source>
</evidence>
<dbReference type="InterPro" id="IPR013355">
    <property type="entry name" value="Pilus_4_PilQ"/>
</dbReference>
<dbReference type="Gene3D" id="2.60.40.3470">
    <property type="match status" value="1"/>
</dbReference>
<evidence type="ECO:0000256" key="9">
    <source>
        <dbReference type="RuleBase" id="RU004004"/>
    </source>
</evidence>
<keyword evidence="13" id="KW-1185">Reference proteome</keyword>
<keyword evidence="5" id="KW-0653">Protein transport</keyword>
<dbReference type="InterPro" id="IPR011662">
    <property type="entry name" value="Secretin/TonB_short_N"/>
</dbReference>
<comment type="similarity">
    <text evidence="8">Belongs to the bacterial secretin family.</text>
</comment>
<keyword evidence="6" id="KW-0472">Membrane</keyword>
<dbReference type="InterPro" id="IPR051808">
    <property type="entry name" value="Type_IV_pilus_biogenesis"/>
</dbReference>
<organism evidence="12 13">
    <name type="scientific">Candidatus Methylobacter favarea</name>
    <dbReference type="NCBI Taxonomy" id="2707345"/>
    <lineage>
        <taxon>Bacteria</taxon>
        <taxon>Pseudomonadati</taxon>
        <taxon>Pseudomonadota</taxon>
        <taxon>Gammaproteobacteria</taxon>
        <taxon>Methylococcales</taxon>
        <taxon>Methylococcaceae</taxon>
        <taxon>Methylobacter</taxon>
    </lineage>
</organism>
<dbReference type="InterPro" id="IPR049371">
    <property type="entry name" value="GspD-like_N0"/>
</dbReference>
<dbReference type="Pfam" id="PF21305">
    <property type="entry name" value="type_II_gspD_N0"/>
    <property type="match status" value="1"/>
</dbReference>
<dbReference type="InterPro" id="IPR001775">
    <property type="entry name" value="GspD/PilQ"/>
</dbReference>
<dbReference type="NCBIfam" id="TIGR02515">
    <property type="entry name" value="IV_pilus_PilQ"/>
    <property type="match status" value="1"/>
</dbReference>
<dbReference type="Pfam" id="PF00263">
    <property type="entry name" value="Secretin"/>
    <property type="match status" value="1"/>
</dbReference>
<evidence type="ECO:0000256" key="10">
    <source>
        <dbReference type="SAM" id="MobiDB-lite"/>
    </source>
</evidence>
<dbReference type="Pfam" id="PF11741">
    <property type="entry name" value="AMIN"/>
    <property type="match status" value="2"/>
</dbReference>
<dbReference type="PRINTS" id="PR00811">
    <property type="entry name" value="BCTERIALGSPD"/>
</dbReference>
<comment type="subcellular location">
    <subcellularLocation>
        <location evidence="9">Cell outer membrane</location>
    </subcellularLocation>
    <subcellularLocation>
        <location evidence="1">Membrane</location>
    </subcellularLocation>
</comment>
<evidence type="ECO:0000256" key="5">
    <source>
        <dbReference type="ARBA" id="ARBA00022927"/>
    </source>
</evidence>
<dbReference type="InterPro" id="IPR021731">
    <property type="entry name" value="AMIN_dom"/>
</dbReference>
<dbReference type="InterPro" id="IPR005644">
    <property type="entry name" value="NolW-like"/>
</dbReference>
<proteinExistence type="inferred from homology"/>
<evidence type="ECO:0000313" key="13">
    <source>
        <dbReference type="Proteomes" id="UP000494216"/>
    </source>
</evidence>
<dbReference type="InterPro" id="IPR038591">
    <property type="entry name" value="NolW-like_sf"/>
</dbReference>
<dbReference type="AlphaFoldDB" id="A0A8S0WIY4"/>
<comment type="caution">
    <text evidence="12">The sequence shown here is derived from an EMBL/GenBank/DDBJ whole genome shotgun (WGS) entry which is preliminary data.</text>
</comment>
<dbReference type="Gene3D" id="2.60.40.3500">
    <property type="match status" value="1"/>
</dbReference>
<dbReference type="GO" id="GO:0009306">
    <property type="term" value="P:protein secretion"/>
    <property type="evidence" value="ECO:0007669"/>
    <property type="project" value="InterPro"/>
</dbReference>
<evidence type="ECO:0000259" key="11">
    <source>
        <dbReference type="SMART" id="SM00965"/>
    </source>
</evidence>
<evidence type="ECO:0000256" key="3">
    <source>
        <dbReference type="ARBA" id="ARBA00022692"/>
    </source>
</evidence>
<accession>A0A8S0WIY4</accession>
<dbReference type="EMBL" id="CADCXN010000058">
    <property type="protein sequence ID" value="CAA9890894.1"/>
    <property type="molecule type" value="Genomic_DNA"/>
</dbReference>
<feature type="domain" description="Secretin/TonB short N-terminal" evidence="11">
    <location>
        <begin position="314"/>
        <end position="362"/>
    </location>
</feature>
<evidence type="ECO:0000256" key="1">
    <source>
        <dbReference type="ARBA" id="ARBA00004370"/>
    </source>
</evidence>
<feature type="compositionally biased region" description="Low complexity" evidence="10">
    <location>
        <begin position="427"/>
        <end position="460"/>
    </location>
</feature>
<gene>
    <name evidence="12" type="ORF">METHB2_30098</name>
</gene>
<evidence type="ECO:0000256" key="7">
    <source>
        <dbReference type="ARBA" id="ARBA00023237"/>
    </source>
</evidence>
<evidence type="ECO:0000256" key="4">
    <source>
        <dbReference type="ARBA" id="ARBA00022729"/>
    </source>
</evidence>
<keyword evidence="4" id="KW-0732">Signal</keyword>
<evidence type="ECO:0000313" key="12">
    <source>
        <dbReference type="EMBL" id="CAA9890894.1"/>
    </source>
</evidence>
<keyword evidence="7" id="KW-0998">Cell outer membrane</keyword>
<dbReference type="GO" id="GO:0009279">
    <property type="term" value="C:cell outer membrane"/>
    <property type="evidence" value="ECO:0007669"/>
    <property type="project" value="UniProtKB-SubCell"/>
</dbReference>
<dbReference type="PANTHER" id="PTHR30604:SF1">
    <property type="entry name" value="DNA UTILIZATION PROTEIN HOFQ"/>
    <property type="match status" value="1"/>
</dbReference>
<dbReference type="SMART" id="SM00965">
    <property type="entry name" value="STN"/>
    <property type="match status" value="1"/>
</dbReference>
<dbReference type="Proteomes" id="UP000494216">
    <property type="component" value="Unassembled WGS sequence"/>
</dbReference>
<dbReference type="PANTHER" id="PTHR30604">
    <property type="entry name" value="PROTEIN TRANSPORT PROTEIN HOFQ"/>
    <property type="match status" value="1"/>
</dbReference>